<feature type="transmembrane region" description="Helical" evidence="5">
    <location>
        <begin position="54"/>
        <end position="80"/>
    </location>
</feature>
<evidence type="ECO:0000256" key="3">
    <source>
        <dbReference type="ARBA" id="ARBA00022989"/>
    </source>
</evidence>
<dbReference type="PANTHER" id="PTHR21016:SF25">
    <property type="entry name" value="TM2 DOMAIN-CONTAINING PROTEIN DDB_G0277895-RELATED"/>
    <property type="match status" value="1"/>
</dbReference>
<feature type="transmembrane region" description="Helical" evidence="5">
    <location>
        <begin position="23"/>
        <end position="42"/>
    </location>
</feature>
<comment type="caution">
    <text evidence="7">The sequence shown here is derived from an EMBL/GenBank/DDBJ whole genome shotgun (WGS) entry which is preliminary data.</text>
</comment>
<keyword evidence="3 5" id="KW-1133">Transmembrane helix</keyword>
<dbReference type="InterPro" id="IPR007829">
    <property type="entry name" value="TM2"/>
</dbReference>
<feature type="domain" description="TM2" evidence="6">
    <location>
        <begin position="19"/>
        <end position="69"/>
    </location>
</feature>
<dbReference type="InterPro" id="IPR050932">
    <property type="entry name" value="TM2D1-3-like"/>
</dbReference>
<evidence type="ECO:0000313" key="7">
    <source>
        <dbReference type="EMBL" id="MFC7705108.1"/>
    </source>
</evidence>
<dbReference type="Proteomes" id="UP001596516">
    <property type="component" value="Unassembled WGS sequence"/>
</dbReference>
<proteinExistence type="predicted"/>
<keyword evidence="8" id="KW-1185">Reference proteome</keyword>
<comment type="subcellular location">
    <subcellularLocation>
        <location evidence="1">Membrane</location>
        <topology evidence="1">Multi-pass membrane protein</topology>
    </subcellularLocation>
</comment>
<organism evidence="7 8">
    <name type="scientific">Plastorhodobacter daqingensis</name>
    <dbReference type="NCBI Taxonomy" id="1387281"/>
    <lineage>
        <taxon>Bacteria</taxon>
        <taxon>Pseudomonadati</taxon>
        <taxon>Pseudomonadota</taxon>
        <taxon>Alphaproteobacteria</taxon>
        <taxon>Rhodobacterales</taxon>
        <taxon>Paracoccaceae</taxon>
        <taxon>Plastorhodobacter</taxon>
    </lineage>
</organism>
<evidence type="ECO:0000313" key="8">
    <source>
        <dbReference type="Proteomes" id="UP001596516"/>
    </source>
</evidence>
<evidence type="ECO:0000256" key="1">
    <source>
        <dbReference type="ARBA" id="ARBA00004141"/>
    </source>
</evidence>
<dbReference type="RefSeq" id="WP_377404410.1">
    <property type="nucleotide sequence ID" value="NZ_JBHTFQ010000006.1"/>
</dbReference>
<sequence>MSPSVNERMLIEQRVSNEMKSPVVAYLLWFFTGGLGGHRFYLGRTGSGLAMLGLTLVGLLASAILIGFIPLAIVGIWLLVDAFLIPKMLQEGRSALREKLILEFRTPAR</sequence>
<keyword evidence="4 5" id="KW-0472">Membrane</keyword>
<evidence type="ECO:0000256" key="2">
    <source>
        <dbReference type="ARBA" id="ARBA00022692"/>
    </source>
</evidence>
<dbReference type="Pfam" id="PF05154">
    <property type="entry name" value="TM2"/>
    <property type="match status" value="1"/>
</dbReference>
<evidence type="ECO:0000259" key="6">
    <source>
        <dbReference type="Pfam" id="PF05154"/>
    </source>
</evidence>
<keyword evidence="2 5" id="KW-0812">Transmembrane</keyword>
<dbReference type="PANTHER" id="PTHR21016">
    <property type="entry name" value="BETA-AMYLOID BINDING PROTEIN-RELATED"/>
    <property type="match status" value="1"/>
</dbReference>
<dbReference type="EMBL" id="JBHTFQ010000006">
    <property type="protein sequence ID" value="MFC7705108.1"/>
    <property type="molecule type" value="Genomic_DNA"/>
</dbReference>
<evidence type="ECO:0000256" key="5">
    <source>
        <dbReference type="SAM" id="Phobius"/>
    </source>
</evidence>
<name>A0ABW2UQ21_9RHOB</name>
<evidence type="ECO:0000256" key="4">
    <source>
        <dbReference type="ARBA" id="ARBA00023136"/>
    </source>
</evidence>
<accession>A0ABW2UQ21</accession>
<gene>
    <name evidence="7" type="ORF">ACFQXB_12965</name>
</gene>
<reference evidence="8" key="1">
    <citation type="journal article" date="2019" name="Int. J. Syst. Evol. Microbiol.">
        <title>The Global Catalogue of Microorganisms (GCM) 10K type strain sequencing project: providing services to taxonomists for standard genome sequencing and annotation.</title>
        <authorList>
            <consortium name="The Broad Institute Genomics Platform"/>
            <consortium name="The Broad Institute Genome Sequencing Center for Infectious Disease"/>
            <person name="Wu L."/>
            <person name="Ma J."/>
        </authorList>
    </citation>
    <scope>NUCLEOTIDE SEQUENCE [LARGE SCALE GENOMIC DNA]</scope>
    <source>
        <strain evidence="8">CGMCC 1.12750</strain>
    </source>
</reference>
<protein>
    <submittedName>
        <fullName evidence="7">TM2 domain-containing protein</fullName>
    </submittedName>
</protein>